<evidence type="ECO:0000313" key="2">
    <source>
        <dbReference type="Proteomes" id="UP000569732"/>
    </source>
</evidence>
<organism evidence="1 2">
    <name type="scientific">Spartinivicinus marinus</name>
    <dbReference type="NCBI Taxonomy" id="2994442"/>
    <lineage>
        <taxon>Bacteria</taxon>
        <taxon>Pseudomonadati</taxon>
        <taxon>Pseudomonadota</taxon>
        <taxon>Gammaproteobacteria</taxon>
        <taxon>Oceanospirillales</taxon>
        <taxon>Zooshikellaceae</taxon>
        <taxon>Spartinivicinus</taxon>
    </lineage>
</organism>
<protein>
    <submittedName>
        <fullName evidence="1">Uncharacterized protein</fullName>
    </submittedName>
</protein>
<dbReference type="Proteomes" id="UP000569732">
    <property type="component" value="Unassembled WGS sequence"/>
</dbReference>
<evidence type="ECO:0000313" key="1">
    <source>
        <dbReference type="EMBL" id="NYZ67230.1"/>
    </source>
</evidence>
<dbReference type="EMBL" id="JACCKB010000022">
    <property type="protein sequence ID" value="NYZ67230.1"/>
    <property type="molecule type" value="Genomic_DNA"/>
</dbReference>
<keyword evidence="2" id="KW-1185">Reference proteome</keyword>
<comment type="caution">
    <text evidence="1">The sequence shown here is derived from an EMBL/GenBank/DDBJ whole genome shotgun (WGS) entry which is preliminary data.</text>
</comment>
<dbReference type="AlphaFoldDB" id="A0A853HZT2"/>
<name>A0A853HZT2_9GAMM</name>
<proteinExistence type="predicted"/>
<reference evidence="1 2" key="1">
    <citation type="submission" date="2020-07" db="EMBL/GenBank/DDBJ databases">
        <title>Endozoicomonas sp. nov., isolated from sediment.</title>
        <authorList>
            <person name="Gu T."/>
        </authorList>
    </citation>
    <scope>NUCLEOTIDE SEQUENCE [LARGE SCALE GENOMIC DNA]</scope>
    <source>
        <strain evidence="1 2">SM1973</strain>
    </source>
</reference>
<dbReference type="RefSeq" id="WP_180569253.1">
    <property type="nucleotide sequence ID" value="NZ_JACCKB010000022.1"/>
</dbReference>
<accession>A0A853HZT2</accession>
<gene>
    <name evidence="1" type="ORF">H0A36_14525</name>
</gene>
<sequence>MKLSIVVLLVVILAVFFFISRSSDEFDIKIDSNNEYVIENSDFNFRYQLADSYLSMEGVGIFLQYIENPVEYGGTLIRLMYLDNSAAQIHADKYGVTGGCPAPFLNKYGKEKWIYASSIPLKDQILELDLPNYNHPQTWQKISIRGKCIQSQISGKDKGDGAPLMLPDSHFNNCRSLLVDNLVVYPFYN</sequence>